<keyword evidence="2" id="KW-1185">Reference proteome</keyword>
<protein>
    <submittedName>
        <fullName evidence="1">Uncharacterized protein</fullName>
    </submittedName>
</protein>
<evidence type="ECO:0000313" key="1">
    <source>
        <dbReference type="EMBL" id="KAF7988842.1"/>
    </source>
</evidence>
<reference evidence="1 2" key="1">
    <citation type="submission" date="2020-08" db="EMBL/GenBank/DDBJ databases">
        <title>Aphidius gifuensis genome sequencing and assembly.</title>
        <authorList>
            <person name="Du Z."/>
        </authorList>
    </citation>
    <scope>NUCLEOTIDE SEQUENCE [LARGE SCALE GENOMIC DNA]</scope>
    <source>
        <strain evidence="1">YNYX2018</strain>
        <tissue evidence="1">Adults</tissue>
    </source>
</reference>
<dbReference type="Proteomes" id="UP000639338">
    <property type="component" value="Unassembled WGS sequence"/>
</dbReference>
<gene>
    <name evidence="1" type="ORF">HCN44_007152</name>
</gene>
<sequence>MFPMTLCKDGFEENNENEKIVPGTLPDDIEISKSSEDLLKRLLQPDPRARLKSVYLLQRIAFFMGHDIQSYKLKKISPFRLLGKTLQDPARSIIDPFRDFDSFIGGSTNRRWN</sequence>
<dbReference type="AlphaFoldDB" id="A0A834XL24"/>
<dbReference type="OrthoDB" id="3205605at2759"/>
<organism evidence="1 2">
    <name type="scientific">Aphidius gifuensis</name>
    <name type="common">Parasitoid wasp</name>
    <dbReference type="NCBI Taxonomy" id="684658"/>
    <lineage>
        <taxon>Eukaryota</taxon>
        <taxon>Metazoa</taxon>
        <taxon>Ecdysozoa</taxon>
        <taxon>Arthropoda</taxon>
        <taxon>Hexapoda</taxon>
        <taxon>Insecta</taxon>
        <taxon>Pterygota</taxon>
        <taxon>Neoptera</taxon>
        <taxon>Endopterygota</taxon>
        <taxon>Hymenoptera</taxon>
        <taxon>Apocrita</taxon>
        <taxon>Ichneumonoidea</taxon>
        <taxon>Braconidae</taxon>
        <taxon>Aphidiinae</taxon>
        <taxon>Aphidius</taxon>
    </lineage>
</organism>
<accession>A0A834XL24</accession>
<comment type="caution">
    <text evidence="1">The sequence shown here is derived from an EMBL/GenBank/DDBJ whole genome shotgun (WGS) entry which is preliminary data.</text>
</comment>
<name>A0A834XL24_APHGI</name>
<proteinExistence type="predicted"/>
<evidence type="ECO:0000313" key="2">
    <source>
        <dbReference type="Proteomes" id="UP000639338"/>
    </source>
</evidence>
<dbReference type="EMBL" id="JACMRX010000005">
    <property type="protein sequence ID" value="KAF7988842.1"/>
    <property type="molecule type" value="Genomic_DNA"/>
</dbReference>